<dbReference type="OMA" id="MIFCTRH"/>
<evidence type="ECO:0000256" key="1">
    <source>
        <dbReference type="ARBA" id="ARBA00022884"/>
    </source>
</evidence>
<dbReference type="Pfam" id="PF04818">
    <property type="entry name" value="CID"/>
    <property type="match status" value="1"/>
</dbReference>
<dbReference type="EMBL" id="JH711576">
    <property type="protein sequence ID" value="EIW83124.1"/>
    <property type="molecule type" value="Genomic_DNA"/>
</dbReference>
<feature type="region of interest" description="Disordered" evidence="3">
    <location>
        <begin position="1"/>
        <end position="21"/>
    </location>
</feature>
<feature type="compositionally biased region" description="Basic residues" evidence="3">
    <location>
        <begin position="177"/>
        <end position="206"/>
    </location>
</feature>
<feature type="domain" description="RRM" evidence="4">
    <location>
        <begin position="70"/>
        <end position="163"/>
    </location>
</feature>
<evidence type="ECO:0008006" key="9">
    <source>
        <dbReference type="Google" id="ProtNLM"/>
    </source>
</evidence>
<dbReference type="GeneID" id="19200872"/>
<dbReference type="Gene3D" id="1.10.10.790">
    <property type="entry name" value="Surp module"/>
    <property type="match status" value="1"/>
</dbReference>
<reference evidence="8" key="1">
    <citation type="journal article" date="2012" name="Science">
        <title>The Paleozoic origin of enzymatic lignin decomposition reconstructed from 31 fungal genomes.</title>
        <authorList>
            <person name="Floudas D."/>
            <person name="Binder M."/>
            <person name="Riley R."/>
            <person name="Barry K."/>
            <person name="Blanchette R.A."/>
            <person name="Henrissat B."/>
            <person name="Martinez A.T."/>
            <person name="Otillar R."/>
            <person name="Spatafora J.W."/>
            <person name="Yadav J.S."/>
            <person name="Aerts A."/>
            <person name="Benoit I."/>
            <person name="Boyd A."/>
            <person name="Carlson A."/>
            <person name="Copeland A."/>
            <person name="Coutinho P.M."/>
            <person name="de Vries R.P."/>
            <person name="Ferreira P."/>
            <person name="Findley K."/>
            <person name="Foster B."/>
            <person name="Gaskell J."/>
            <person name="Glotzer D."/>
            <person name="Gorecki P."/>
            <person name="Heitman J."/>
            <person name="Hesse C."/>
            <person name="Hori C."/>
            <person name="Igarashi K."/>
            <person name="Jurgens J.A."/>
            <person name="Kallen N."/>
            <person name="Kersten P."/>
            <person name="Kohler A."/>
            <person name="Kuees U."/>
            <person name="Kumar T.K.A."/>
            <person name="Kuo A."/>
            <person name="LaButti K."/>
            <person name="Larrondo L.F."/>
            <person name="Lindquist E."/>
            <person name="Ling A."/>
            <person name="Lombard V."/>
            <person name="Lucas S."/>
            <person name="Lundell T."/>
            <person name="Martin R."/>
            <person name="McLaughlin D.J."/>
            <person name="Morgenstern I."/>
            <person name="Morin E."/>
            <person name="Murat C."/>
            <person name="Nagy L.G."/>
            <person name="Nolan M."/>
            <person name="Ohm R.A."/>
            <person name="Patyshakuliyeva A."/>
            <person name="Rokas A."/>
            <person name="Ruiz-Duenas F.J."/>
            <person name="Sabat G."/>
            <person name="Salamov A."/>
            <person name="Samejima M."/>
            <person name="Schmutz J."/>
            <person name="Slot J.C."/>
            <person name="St John F."/>
            <person name="Stenlid J."/>
            <person name="Sun H."/>
            <person name="Sun S."/>
            <person name="Syed K."/>
            <person name="Tsang A."/>
            <person name="Wiebenga A."/>
            <person name="Young D."/>
            <person name="Pisabarro A."/>
            <person name="Eastwood D.C."/>
            <person name="Martin F."/>
            <person name="Cullen D."/>
            <person name="Grigoriev I.V."/>
            <person name="Hibbett D.S."/>
        </authorList>
    </citation>
    <scope>NUCLEOTIDE SEQUENCE [LARGE SCALE GENOMIC DNA]</scope>
    <source>
        <strain evidence="8">RWD-64-598 SS2</strain>
    </source>
</reference>
<comment type="caution">
    <text evidence="7">The sequence shown here is derived from an EMBL/GenBank/DDBJ whole genome shotgun (WGS) entry which is preliminary data.</text>
</comment>
<evidence type="ECO:0000256" key="3">
    <source>
        <dbReference type="SAM" id="MobiDB-lite"/>
    </source>
</evidence>
<dbReference type="RefSeq" id="XP_007766970.1">
    <property type="nucleotide sequence ID" value="XM_007768780.1"/>
</dbReference>
<dbReference type="GO" id="GO:0006396">
    <property type="term" value="P:RNA processing"/>
    <property type="evidence" value="ECO:0007669"/>
    <property type="project" value="InterPro"/>
</dbReference>
<dbReference type="SMART" id="SM00582">
    <property type="entry name" value="RPR"/>
    <property type="match status" value="1"/>
</dbReference>
<dbReference type="GO" id="GO:0005634">
    <property type="term" value="C:nucleus"/>
    <property type="evidence" value="ECO:0007669"/>
    <property type="project" value="TreeGrafter"/>
</dbReference>
<dbReference type="SUPFAM" id="SSF109905">
    <property type="entry name" value="Surp module (SWAP domain)"/>
    <property type="match status" value="1"/>
</dbReference>
<dbReference type="InterPro" id="IPR000061">
    <property type="entry name" value="Surp"/>
</dbReference>
<feature type="region of interest" description="Disordered" evidence="3">
    <location>
        <begin position="543"/>
        <end position="614"/>
    </location>
</feature>
<evidence type="ECO:0000313" key="8">
    <source>
        <dbReference type="Proteomes" id="UP000053558"/>
    </source>
</evidence>
<protein>
    <recommendedName>
        <fullName evidence="9">RNA-binding domain-containing protein</fullName>
    </recommendedName>
</protein>
<dbReference type="Pfam" id="PF01805">
    <property type="entry name" value="Surp"/>
    <property type="match status" value="1"/>
</dbReference>
<dbReference type="Gene3D" id="1.25.40.90">
    <property type="match status" value="1"/>
</dbReference>
<feature type="domain" description="CID" evidence="6">
    <location>
        <begin position="348"/>
        <end position="493"/>
    </location>
</feature>
<dbReference type="AlphaFoldDB" id="A0A5M3MWJ9"/>
<dbReference type="InterPro" id="IPR008942">
    <property type="entry name" value="ENTH_VHS"/>
</dbReference>
<feature type="compositionally biased region" description="Acidic residues" evidence="3">
    <location>
        <begin position="565"/>
        <end position="575"/>
    </location>
</feature>
<dbReference type="SUPFAM" id="SSF48464">
    <property type="entry name" value="ENTH/VHS domain"/>
    <property type="match status" value="1"/>
</dbReference>
<dbReference type="GO" id="GO:0003723">
    <property type="term" value="F:RNA binding"/>
    <property type="evidence" value="ECO:0007669"/>
    <property type="project" value="UniProtKB-UniRule"/>
</dbReference>
<dbReference type="InterPro" id="IPR012677">
    <property type="entry name" value="Nucleotide-bd_a/b_plait_sf"/>
</dbReference>
<dbReference type="SUPFAM" id="SSF54928">
    <property type="entry name" value="RNA-binding domain, RBD"/>
    <property type="match status" value="1"/>
</dbReference>
<dbReference type="SMART" id="SM00360">
    <property type="entry name" value="RRM"/>
    <property type="match status" value="1"/>
</dbReference>
<evidence type="ECO:0000256" key="2">
    <source>
        <dbReference type="PROSITE-ProRule" id="PRU00176"/>
    </source>
</evidence>
<dbReference type="InterPro" id="IPR006569">
    <property type="entry name" value="CID_dom"/>
</dbReference>
<gene>
    <name evidence="7" type="ORF">CONPUDRAFT_136269</name>
</gene>
<organism evidence="7 8">
    <name type="scientific">Coniophora puteana (strain RWD-64-598)</name>
    <name type="common">Brown rot fungus</name>
    <dbReference type="NCBI Taxonomy" id="741705"/>
    <lineage>
        <taxon>Eukaryota</taxon>
        <taxon>Fungi</taxon>
        <taxon>Dikarya</taxon>
        <taxon>Basidiomycota</taxon>
        <taxon>Agaricomycotina</taxon>
        <taxon>Agaricomycetes</taxon>
        <taxon>Agaricomycetidae</taxon>
        <taxon>Boletales</taxon>
        <taxon>Coniophorineae</taxon>
        <taxon>Coniophoraceae</taxon>
        <taxon>Coniophora</taxon>
    </lineage>
</organism>
<feature type="compositionally biased region" description="Basic and acidic residues" evidence="3">
    <location>
        <begin position="243"/>
        <end position="253"/>
    </location>
</feature>
<dbReference type="PANTHER" id="PTHR23140:SF0">
    <property type="entry name" value="U2 SNRNP-ASSOCIATED SURP MOTIF-CONTAINING PROTEIN"/>
    <property type="match status" value="1"/>
</dbReference>
<dbReference type="Proteomes" id="UP000053558">
    <property type="component" value="Unassembled WGS sequence"/>
</dbReference>
<dbReference type="InterPro" id="IPR051485">
    <property type="entry name" value="SR-CTD_assoc_factor"/>
</dbReference>
<dbReference type="PANTHER" id="PTHR23140">
    <property type="entry name" value="RNA PROCESSING PROTEIN LD23810P"/>
    <property type="match status" value="1"/>
</dbReference>
<dbReference type="PROSITE" id="PS51391">
    <property type="entry name" value="CID"/>
    <property type="match status" value="1"/>
</dbReference>
<keyword evidence="8" id="KW-1185">Reference proteome</keyword>
<name>A0A5M3MWJ9_CONPW</name>
<dbReference type="OrthoDB" id="377209at2759"/>
<feature type="compositionally biased region" description="Acidic residues" evidence="3">
    <location>
        <begin position="582"/>
        <end position="608"/>
    </location>
</feature>
<evidence type="ECO:0000259" key="5">
    <source>
        <dbReference type="PROSITE" id="PS50128"/>
    </source>
</evidence>
<keyword evidence="1 2" id="KW-0694">RNA-binding</keyword>
<feature type="compositionally biased region" description="Basic residues" evidence="3">
    <location>
        <begin position="214"/>
        <end position="242"/>
    </location>
</feature>
<evidence type="ECO:0000313" key="7">
    <source>
        <dbReference type="EMBL" id="EIW83124.1"/>
    </source>
</evidence>
<feature type="compositionally biased region" description="Acidic residues" evidence="3">
    <location>
        <begin position="549"/>
        <end position="558"/>
    </location>
</feature>
<dbReference type="InterPro" id="IPR035979">
    <property type="entry name" value="RBD_domain_sf"/>
</dbReference>
<proteinExistence type="predicted"/>
<dbReference type="PROSITE" id="PS50102">
    <property type="entry name" value="RRM"/>
    <property type="match status" value="1"/>
</dbReference>
<feature type="domain" description="SURP motif" evidence="5">
    <location>
        <begin position="264"/>
        <end position="307"/>
    </location>
</feature>
<dbReference type="InterPro" id="IPR000504">
    <property type="entry name" value="RRM_dom"/>
</dbReference>
<evidence type="ECO:0000259" key="4">
    <source>
        <dbReference type="PROSITE" id="PS50102"/>
    </source>
</evidence>
<sequence>MLDDPPSPPSNTASKPKGKRAMDAFLEEIKKEQAMREAKYSRGAHGRSVTALAAYESQSGSKDRGDPETTNLFVANLPSHVTEQALGMFFARHGPVGSVKIMWPRGDAAVGPGGDMTASRRNKSAGLSGFVSFMKRKDAETALRELDGFDWGGSILRVGWSKAVQVAARPLYAVPRAHSRSRSRSPRRRDRSRSRSPSRERRRSHSPSRENRYRSSRRSRSRSRSPKRRRRSRSRSLSRSPRRKDSVSPRRDDEDNDTGVTDGFIRAVAAEVRGQGNNFEKRLREWERDNNKYAFLTRRKHRRHVFYRGLVERTDLTGSEFVDEGYNSAYSTDSAEESEQERTRKTTLGKLARKRFESMLRGLSGKRGELARCMAFCLDHAEASKEISDVIITSLLVDSTPVPRKVARLYLICDILHNSAAPVPSAWKFRQEFQSRLGIVFDHFAAIYHSFPGRITANTFKKQITSIIDIWEDWIVFPPEFTAELRARLDGVSHAEYQPKAEEAQPTAAETEANFASRFKSKSFQPAAEAEGPALTIDNYVGSGNAADVDGEPIDDVDGVPIDNVDGEPIDDDVDGIPTNDIDGEPMDDVDGEPLNDIDGEPMDDDMDGAPIDI</sequence>
<dbReference type="InterPro" id="IPR035967">
    <property type="entry name" value="SWAP/Surp_sf"/>
</dbReference>
<accession>A0A5M3MWJ9</accession>
<evidence type="ECO:0000259" key="6">
    <source>
        <dbReference type="PROSITE" id="PS51391"/>
    </source>
</evidence>
<feature type="region of interest" description="Disordered" evidence="3">
    <location>
        <begin position="175"/>
        <end position="262"/>
    </location>
</feature>
<dbReference type="PROSITE" id="PS50128">
    <property type="entry name" value="SURP"/>
    <property type="match status" value="1"/>
</dbReference>
<dbReference type="Gene3D" id="3.30.70.330">
    <property type="match status" value="1"/>
</dbReference>
<dbReference type="KEGG" id="cput:CONPUDRAFT_136269"/>